<keyword evidence="5" id="KW-0949">S-adenosyl-L-methionine</keyword>
<dbReference type="PRINTS" id="PR00506">
    <property type="entry name" value="D21N6MTFRASE"/>
</dbReference>
<comment type="catalytic activity">
    <reaction evidence="6">
        <text>a 2'-deoxyadenosine in DNA + S-adenosyl-L-methionine = an N(6)-methyl-2'-deoxyadenosine in DNA + S-adenosyl-L-homocysteine + H(+)</text>
        <dbReference type="Rhea" id="RHEA:15197"/>
        <dbReference type="Rhea" id="RHEA-COMP:12418"/>
        <dbReference type="Rhea" id="RHEA-COMP:12419"/>
        <dbReference type="ChEBI" id="CHEBI:15378"/>
        <dbReference type="ChEBI" id="CHEBI:57856"/>
        <dbReference type="ChEBI" id="CHEBI:59789"/>
        <dbReference type="ChEBI" id="CHEBI:90615"/>
        <dbReference type="ChEBI" id="CHEBI:90616"/>
        <dbReference type="EC" id="2.1.1.72"/>
    </reaction>
</comment>
<dbReference type="GO" id="GO:0032259">
    <property type="term" value="P:methylation"/>
    <property type="evidence" value="ECO:0007669"/>
    <property type="project" value="UniProtKB-KW"/>
</dbReference>
<dbReference type="EMBL" id="SNYL01000003">
    <property type="protein sequence ID" value="TDQ44464.1"/>
    <property type="molecule type" value="Genomic_DNA"/>
</dbReference>
<dbReference type="SUPFAM" id="SSF53335">
    <property type="entry name" value="S-adenosyl-L-methionine-dependent methyltransferases"/>
    <property type="match status" value="1"/>
</dbReference>
<keyword evidence="3 8" id="KW-0489">Methyltransferase</keyword>
<protein>
    <recommendedName>
        <fullName evidence="2">site-specific DNA-methyltransferase (adenine-specific)</fullName>
        <ecNumber evidence="2">2.1.1.72</ecNumber>
    </recommendedName>
</protein>
<reference evidence="8 9" key="1">
    <citation type="submission" date="2019-03" db="EMBL/GenBank/DDBJ databases">
        <title>Genomic Encyclopedia of Type Strains, Phase IV (KMG-IV): sequencing the most valuable type-strain genomes for metagenomic binning, comparative biology and taxonomic classification.</title>
        <authorList>
            <person name="Goeker M."/>
        </authorList>
    </citation>
    <scope>NUCLEOTIDE SEQUENCE [LARGE SCALE GENOMIC DNA]</scope>
    <source>
        <strain evidence="8 9">DSM 19605</strain>
    </source>
</reference>
<keyword evidence="9" id="KW-1185">Reference proteome</keyword>
<dbReference type="Gene3D" id="3.40.50.150">
    <property type="entry name" value="Vaccinia Virus protein VP39"/>
    <property type="match status" value="1"/>
</dbReference>
<comment type="caution">
    <text evidence="8">The sequence shown here is derived from an EMBL/GenBank/DDBJ whole genome shotgun (WGS) entry which is preliminary data.</text>
</comment>
<dbReference type="RefSeq" id="WP_133596060.1">
    <property type="nucleotide sequence ID" value="NZ_SNYL01000003.1"/>
</dbReference>
<evidence type="ECO:0000256" key="3">
    <source>
        <dbReference type="ARBA" id="ARBA00022603"/>
    </source>
</evidence>
<comment type="similarity">
    <text evidence="1">Belongs to the N(4)/N(6)-methyltransferase family.</text>
</comment>
<evidence type="ECO:0000256" key="6">
    <source>
        <dbReference type="ARBA" id="ARBA00047942"/>
    </source>
</evidence>
<organism evidence="8 9">
    <name type="scientific">Tepidicella xavieri</name>
    <dbReference type="NCBI Taxonomy" id="360241"/>
    <lineage>
        <taxon>Bacteria</taxon>
        <taxon>Pseudomonadati</taxon>
        <taxon>Pseudomonadota</taxon>
        <taxon>Betaproteobacteria</taxon>
        <taxon>Burkholderiales</taxon>
        <taxon>Tepidicella</taxon>
    </lineage>
</organism>
<dbReference type="Pfam" id="PF01555">
    <property type="entry name" value="N6_N4_Mtase"/>
    <property type="match status" value="1"/>
</dbReference>
<evidence type="ECO:0000259" key="7">
    <source>
        <dbReference type="Pfam" id="PF01555"/>
    </source>
</evidence>
<dbReference type="GO" id="GO:0009007">
    <property type="term" value="F:site-specific DNA-methyltransferase (adenine-specific) activity"/>
    <property type="evidence" value="ECO:0007669"/>
    <property type="project" value="UniProtKB-EC"/>
</dbReference>
<evidence type="ECO:0000256" key="2">
    <source>
        <dbReference type="ARBA" id="ARBA00011900"/>
    </source>
</evidence>
<dbReference type="EC" id="2.1.1.72" evidence="2"/>
<proteinExistence type="inferred from homology"/>
<gene>
    <name evidence="8" type="ORF">DFR43_103208</name>
</gene>
<evidence type="ECO:0000313" key="8">
    <source>
        <dbReference type="EMBL" id="TDQ44464.1"/>
    </source>
</evidence>
<name>A0A4R6UMK4_9BURK</name>
<feature type="domain" description="DNA methylase N-4/N-6" evidence="7">
    <location>
        <begin position="71"/>
        <end position="393"/>
    </location>
</feature>
<dbReference type="InterPro" id="IPR002295">
    <property type="entry name" value="N4/N6-MTase_EcoPI_Mod-like"/>
</dbReference>
<evidence type="ECO:0000313" key="9">
    <source>
        <dbReference type="Proteomes" id="UP000295510"/>
    </source>
</evidence>
<dbReference type="InterPro" id="IPR002941">
    <property type="entry name" value="DNA_methylase_N4/N6"/>
</dbReference>
<accession>A0A4R6UMK4</accession>
<dbReference type="GO" id="GO:0008170">
    <property type="term" value="F:N-methyltransferase activity"/>
    <property type="evidence" value="ECO:0007669"/>
    <property type="project" value="InterPro"/>
</dbReference>
<dbReference type="AlphaFoldDB" id="A0A4R6UMK4"/>
<dbReference type="InterPro" id="IPR029063">
    <property type="entry name" value="SAM-dependent_MTases_sf"/>
</dbReference>
<dbReference type="OrthoDB" id="9816288at2"/>
<evidence type="ECO:0000256" key="4">
    <source>
        <dbReference type="ARBA" id="ARBA00022679"/>
    </source>
</evidence>
<evidence type="ECO:0000256" key="5">
    <source>
        <dbReference type="ARBA" id="ARBA00022691"/>
    </source>
</evidence>
<keyword evidence="4 8" id="KW-0808">Transferase</keyword>
<evidence type="ECO:0000256" key="1">
    <source>
        <dbReference type="ARBA" id="ARBA00006594"/>
    </source>
</evidence>
<dbReference type="Proteomes" id="UP000295510">
    <property type="component" value="Unassembled WGS sequence"/>
</dbReference>
<dbReference type="InterPro" id="IPR002052">
    <property type="entry name" value="DNA_methylase_N6_adenine_CS"/>
</dbReference>
<dbReference type="PROSITE" id="PS00092">
    <property type="entry name" value="N6_MTASE"/>
    <property type="match status" value="1"/>
</dbReference>
<sequence>MPTLNWIGKEVVVKHHKEVPFRLLEPVPQLSLPSPAGKGAGGEGDFGGNLIVQGDNLHALKALLPRYAGQVKCIYIDPPYNTGNEGWVYNDNVNSPEIKKWLGEVVGKEGETLDRHDRWLCMMYPRLVLLRQFLREDGAIFVSIDDNEVASLRLLMDEIFGAGNFISTFVVQKRVSPDNDERLVTAVHDYLVCYGKNKRSCQFARLARTEKADARYENPDNDPRGPWTSSDLTRREYREHDFYPIKLPSGREVTPAAGRSWSVPRETFQRLLAENRIWFGRNGAAMPRLKRFLSEVSGGMVPTTWFSSDLAGDNQQSKKELRGILHEQTDLFATPKPTKLLQRILQIATDKDSLVLDSFAGSGTTAHAVLKQNAEDGGKRRFILVEMDENIAQNVTAERVRRVAQGYSKSALTPGPSPASGRGEKAVAGLGGGFQFCRLSAEPLFDADGQIRRDVTFAQLAEFVWFAETGTGFPLPQPLSRGERGEKYSPLLGVFEGRAIYLLYNGILKDKSVAGGNVLTGAVLDVLPPFAGPKVIYAAACRLGGARLMREGITFKQTPYVLAV</sequence>
<dbReference type="GO" id="GO:0003677">
    <property type="term" value="F:DNA binding"/>
    <property type="evidence" value="ECO:0007669"/>
    <property type="project" value="InterPro"/>
</dbReference>